<feature type="compositionally biased region" description="Basic and acidic residues" evidence="1">
    <location>
        <begin position="27"/>
        <end position="40"/>
    </location>
</feature>
<protein>
    <recommendedName>
        <fullName evidence="2">Wbp11/ELF5/Saf1 N-terminal domain-containing protein</fullName>
    </recommendedName>
</protein>
<feature type="domain" description="Wbp11/ELF5/Saf1 N-terminal" evidence="2">
    <location>
        <begin position="15"/>
        <end position="90"/>
    </location>
</feature>
<dbReference type="Pfam" id="PF09429">
    <property type="entry name" value="Wbp11"/>
    <property type="match status" value="1"/>
</dbReference>
<evidence type="ECO:0000259" key="2">
    <source>
        <dbReference type="Pfam" id="PF09429"/>
    </source>
</evidence>
<dbReference type="OrthoDB" id="346908at2759"/>
<dbReference type="EMBL" id="HG689733">
    <property type="protein sequence ID" value="CDI74110.1"/>
    <property type="molecule type" value="Genomic_DNA"/>
</dbReference>
<organism evidence="3 4">
    <name type="scientific">Eimeria praecox</name>
    <dbReference type="NCBI Taxonomy" id="51316"/>
    <lineage>
        <taxon>Eukaryota</taxon>
        <taxon>Sar</taxon>
        <taxon>Alveolata</taxon>
        <taxon>Apicomplexa</taxon>
        <taxon>Conoidasida</taxon>
        <taxon>Coccidia</taxon>
        <taxon>Eucoccidiorida</taxon>
        <taxon>Eimeriorina</taxon>
        <taxon>Eimeriidae</taxon>
        <taxon>Eimeria</taxon>
    </lineage>
</organism>
<gene>
    <name evidence="3" type="ORF">EPH_0031100</name>
</gene>
<dbReference type="AlphaFoldDB" id="U6G1V0"/>
<reference evidence="3" key="2">
    <citation type="submission" date="2013-10" db="EMBL/GenBank/DDBJ databases">
        <authorList>
            <person name="Aslett M."/>
        </authorList>
    </citation>
    <scope>NUCLEOTIDE SEQUENCE [LARGE SCALE GENOMIC DNA]</scope>
    <source>
        <strain evidence="3">Houghton</strain>
    </source>
</reference>
<feature type="region of interest" description="Disordered" evidence="1">
    <location>
        <begin position="19"/>
        <end position="40"/>
    </location>
</feature>
<accession>U6G1V0</accession>
<name>U6G1V0_9EIME</name>
<proteinExistence type="predicted"/>
<dbReference type="InterPro" id="IPR019007">
    <property type="entry name" value="Wbp11/ELF5/Saf1_N"/>
</dbReference>
<reference evidence="3" key="1">
    <citation type="submission" date="2013-10" db="EMBL/GenBank/DDBJ databases">
        <title>Genomic analysis of the causative agents of coccidiosis in chickens.</title>
        <authorList>
            <person name="Reid A.J."/>
            <person name="Blake D."/>
            <person name="Billington K."/>
            <person name="Browne H."/>
            <person name="Dunn M."/>
            <person name="Hung S."/>
            <person name="Kawahara F."/>
            <person name="Miranda-Saavedra D."/>
            <person name="Mourier T."/>
            <person name="Nagra H."/>
            <person name="Otto T.D."/>
            <person name="Rawlings N."/>
            <person name="Sanchez A."/>
            <person name="Sanders M."/>
            <person name="Subramaniam C."/>
            <person name="Tay Y."/>
            <person name="Dear P."/>
            <person name="Doerig C."/>
            <person name="Gruber A."/>
            <person name="Parkinson J."/>
            <person name="Shirley M."/>
            <person name="Wan K.L."/>
            <person name="Berriman M."/>
            <person name="Tomley F."/>
            <person name="Pain A."/>
        </authorList>
    </citation>
    <scope>NUCLEOTIDE SEQUENCE [LARGE SCALE GENOMIC DNA]</scope>
    <source>
        <strain evidence="3">Houghton</strain>
    </source>
</reference>
<dbReference type="GO" id="GO:0006396">
    <property type="term" value="P:RNA processing"/>
    <property type="evidence" value="ECO:0007669"/>
    <property type="project" value="InterPro"/>
</dbReference>
<sequence length="176" mass="20389">MFNPSKKFIGVETLKAYNPSTAHRRKERDAEKKKNKAERKITREQALLKKNPVVIKEELDKLEEMARSGQPMTEGRTRRLQKLQQLWAQVVSSVEAERRVRTADVSSVASVDPRSSSSTSNARCLQQRLSHGERIPDEEERRYYCPELCNTGIFRPAHACFAAFKSFRYGFLWCRP</sequence>
<evidence type="ECO:0000256" key="1">
    <source>
        <dbReference type="SAM" id="MobiDB-lite"/>
    </source>
</evidence>
<dbReference type="Proteomes" id="UP000018201">
    <property type="component" value="Unassembled WGS sequence"/>
</dbReference>
<keyword evidence="4" id="KW-1185">Reference proteome</keyword>
<dbReference type="VEuPathDB" id="ToxoDB:EPH_0031100"/>
<evidence type="ECO:0000313" key="4">
    <source>
        <dbReference type="Proteomes" id="UP000018201"/>
    </source>
</evidence>
<evidence type="ECO:0000313" key="3">
    <source>
        <dbReference type="EMBL" id="CDI74110.1"/>
    </source>
</evidence>